<proteinExistence type="predicted"/>
<dbReference type="EMBL" id="UOEH01000367">
    <property type="protein sequence ID" value="VAW02565.1"/>
    <property type="molecule type" value="Genomic_DNA"/>
</dbReference>
<protein>
    <recommendedName>
        <fullName evidence="2">DUF1318 domain-containing protein</fullName>
    </recommendedName>
</protein>
<name>A0A3B0S8C5_9ZZZZ</name>
<dbReference type="AlphaFoldDB" id="A0A3B0S8C5"/>
<reference evidence="1" key="1">
    <citation type="submission" date="2018-06" db="EMBL/GenBank/DDBJ databases">
        <authorList>
            <person name="Zhirakovskaya E."/>
        </authorList>
    </citation>
    <scope>NUCLEOTIDE SEQUENCE</scope>
</reference>
<dbReference type="InterPro" id="IPR008309">
    <property type="entry name" value="YdbL"/>
</dbReference>
<gene>
    <name evidence="1" type="ORF">MNBD_ALPHA05-2560</name>
</gene>
<organism evidence="1">
    <name type="scientific">hydrothermal vent metagenome</name>
    <dbReference type="NCBI Taxonomy" id="652676"/>
    <lineage>
        <taxon>unclassified sequences</taxon>
        <taxon>metagenomes</taxon>
        <taxon>ecological metagenomes</taxon>
    </lineage>
</organism>
<evidence type="ECO:0000313" key="1">
    <source>
        <dbReference type="EMBL" id="VAW02565.1"/>
    </source>
</evidence>
<dbReference type="PIRSF" id="PIRSF025560">
    <property type="entry name" value="UCP025560"/>
    <property type="match status" value="1"/>
</dbReference>
<evidence type="ECO:0008006" key="2">
    <source>
        <dbReference type="Google" id="ProtNLM"/>
    </source>
</evidence>
<accession>A0A3B0S8C5</accession>
<sequence>MNIFKKRRCANPFTSFVVGLFAITLAAGLTATTAIAASSIVEQAKSQCIVGEQADGYLGVVKGASASAELRRELRDINQRRKAYYADIARRNGVSVEVTAVLTAEKLIRQARSGHCVRDQRGNWVKK</sequence>
<dbReference type="Pfam" id="PF07027">
    <property type="entry name" value="DUF1318"/>
    <property type="match status" value="1"/>
</dbReference>